<dbReference type="Proteomes" id="UP000188354">
    <property type="component" value="Chromosome LG19"/>
</dbReference>
<dbReference type="AlphaFoldDB" id="A0A4P1QP61"/>
<comment type="subcellular location">
    <subcellularLocation>
        <location evidence="1">Membrane</location>
        <topology evidence="1">Single-pass membrane protein</topology>
    </subcellularLocation>
</comment>
<evidence type="ECO:0000313" key="7">
    <source>
        <dbReference type="EMBL" id="OIV91532.1"/>
    </source>
</evidence>
<comment type="similarity">
    <text evidence="5">Belongs to the ROH1 family.</text>
</comment>
<dbReference type="InterPro" id="IPR008511">
    <property type="entry name" value="ROH1-like"/>
</dbReference>
<evidence type="ECO:0000313" key="8">
    <source>
        <dbReference type="Proteomes" id="UP000188354"/>
    </source>
</evidence>
<feature type="coiled-coil region" evidence="6">
    <location>
        <begin position="257"/>
        <end position="284"/>
    </location>
</feature>
<name>A0A4P1QP61_LUPAN</name>
<evidence type="ECO:0000256" key="4">
    <source>
        <dbReference type="ARBA" id="ARBA00023136"/>
    </source>
</evidence>
<accession>A0A4P1QP61</accession>
<reference evidence="7 8" key="1">
    <citation type="journal article" date="2017" name="Plant Biotechnol. J.">
        <title>A comprehensive draft genome sequence for lupin (Lupinus angustifolius), an emerging health food: insights into plant-microbe interactions and legume evolution.</title>
        <authorList>
            <person name="Hane J.K."/>
            <person name="Ming Y."/>
            <person name="Kamphuis L.G."/>
            <person name="Nelson M.N."/>
            <person name="Garg G."/>
            <person name="Atkins C.A."/>
            <person name="Bayer P.E."/>
            <person name="Bravo A."/>
            <person name="Bringans S."/>
            <person name="Cannon S."/>
            <person name="Edwards D."/>
            <person name="Foley R."/>
            <person name="Gao L.L."/>
            <person name="Harrison M.J."/>
            <person name="Huang W."/>
            <person name="Hurgobin B."/>
            <person name="Li S."/>
            <person name="Liu C.W."/>
            <person name="McGrath A."/>
            <person name="Morahan G."/>
            <person name="Murray J."/>
            <person name="Weller J."/>
            <person name="Jian J."/>
            <person name="Singh K.B."/>
        </authorList>
    </citation>
    <scope>NUCLEOTIDE SEQUENCE [LARGE SCALE GENOMIC DNA]</scope>
    <source>
        <strain evidence="8">cv. Tanjil</strain>
        <tissue evidence="7">Whole plant</tissue>
    </source>
</reference>
<dbReference type="Gramene" id="OIV91532">
    <property type="protein sequence ID" value="OIV91532"/>
    <property type="gene ID" value="TanjilG_08944"/>
</dbReference>
<evidence type="ECO:0000256" key="1">
    <source>
        <dbReference type="ARBA" id="ARBA00004167"/>
    </source>
</evidence>
<dbReference type="EMBL" id="CM007379">
    <property type="protein sequence ID" value="OIV91532.1"/>
    <property type="molecule type" value="Genomic_DNA"/>
</dbReference>
<dbReference type="GO" id="GO:0016020">
    <property type="term" value="C:membrane"/>
    <property type="evidence" value="ECO:0007669"/>
    <property type="project" value="UniProtKB-SubCell"/>
</dbReference>
<dbReference type="OrthoDB" id="691840at2759"/>
<keyword evidence="4" id="KW-0472">Membrane</keyword>
<keyword evidence="6" id="KW-0175">Coiled coil</keyword>
<keyword evidence="8" id="KW-1185">Reference proteome</keyword>
<dbReference type="KEGG" id="lang:109333792"/>
<keyword evidence="3" id="KW-1133">Transmembrane helix</keyword>
<dbReference type="PANTHER" id="PTHR31509">
    <property type="entry name" value="BPS1-LIKE PROTEIN"/>
    <property type="match status" value="1"/>
</dbReference>
<proteinExistence type="inferred from homology"/>
<gene>
    <name evidence="7" type="ORF">TanjilG_08944</name>
</gene>
<sequence>MMSSNPCTNSSTSVNGFYNFLTQGLNELHQSFLSNNFMSIQFLSKVLSYLQSFHSQLTILVHKLRLPVGGKWLDEYMDESSRLWDACHVLKSAISGLENYYLAASNIFSSLDGYHHLTPQISHQVMRAINVCQRDILGMEEENKRLMETRIQALSQSMNQNISMESKLNGFNGFRGVLYAMRSVSSLLLMILLSGIAYCWSSSSCFHQEKNMVFGSGFIVSMTMLKQKVAEEIDQNHGQQGILMFEFQQARIAMEELKDELERIASYDDDYDEVEGEMQEKADKLKSCFELLRCGVESISGQVDDFFDEIVQGRKKLLDMCSHR</sequence>
<organism evidence="7 8">
    <name type="scientific">Lupinus angustifolius</name>
    <name type="common">Narrow-leaved blue lupine</name>
    <dbReference type="NCBI Taxonomy" id="3871"/>
    <lineage>
        <taxon>Eukaryota</taxon>
        <taxon>Viridiplantae</taxon>
        <taxon>Streptophyta</taxon>
        <taxon>Embryophyta</taxon>
        <taxon>Tracheophyta</taxon>
        <taxon>Spermatophyta</taxon>
        <taxon>Magnoliopsida</taxon>
        <taxon>eudicotyledons</taxon>
        <taxon>Gunneridae</taxon>
        <taxon>Pentapetalae</taxon>
        <taxon>rosids</taxon>
        <taxon>fabids</taxon>
        <taxon>Fabales</taxon>
        <taxon>Fabaceae</taxon>
        <taxon>Papilionoideae</taxon>
        <taxon>50 kb inversion clade</taxon>
        <taxon>genistoids sensu lato</taxon>
        <taxon>core genistoids</taxon>
        <taxon>Genisteae</taxon>
        <taxon>Lupinus</taxon>
    </lineage>
</organism>
<evidence type="ECO:0000256" key="3">
    <source>
        <dbReference type="ARBA" id="ARBA00022989"/>
    </source>
</evidence>
<dbReference type="Pfam" id="PF05633">
    <property type="entry name" value="ROH1-like"/>
    <property type="match status" value="1"/>
</dbReference>
<protein>
    <submittedName>
        <fullName evidence="7">Uncharacterized protein</fullName>
    </submittedName>
</protein>
<dbReference type="STRING" id="3871.A0A4P1QP61"/>
<keyword evidence="2" id="KW-0812">Transmembrane</keyword>
<evidence type="ECO:0000256" key="6">
    <source>
        <dbReference type="SAM" id="Coils"/>
    </source>
</evidence>
<evidence type="ECO:0000256" key="2">
    <source>
        <dbReference type="ARBA" id="ARBA00022692"/>
    </source>
</evidence>
<evidence type="ECO:0000256" key="5">
    <source>
        <dbReference type="ARBA" id="ARBA00035114"/>
    </source>
</evidence>